<proteinExistence type="predicted"/>
<keyword evidence="1" id="KW-0539">Nucleus</keyword>
<feature type="domain" description="Xylanolytic transcriptional activator regulatory" evidence="2">
    <location>
        <begin position="80"/>
        <end position="153"/>
    </location>
</feature>
<organism evidence="3 4">
    <name type="scientific">Kwoniella shivajii</name>
    <dbReference type="NCBI Taxonomy" id="564305"/>
    <lineage>
        <taxon>Eukaryota</taxon>
        <taxon>Fungi</taxon>
        <taxon>Dikarya</taxon>
        <taxon>Basidiomycota</taxon>
        <taxon>Agaricomycotina</taxon>
        <taxon>Tremellomycetes</taxon>
        <taxon>Tremellales</taxon>
        <taxon>Cryptococcaceae</taxon>
        <taxon>Kwoniella</taxon>
    </lineage>
</organism>
<dbReference type="InterPro" id="IPR050797">
    <property type="entry name" value="Carb_Metab_Trans_Reg"/>
</dbReference>
<protein>
    <recommendedName>
        <fullName evidence="2">Xylanolytic transcriptional activator regulatory domain-containing protein</fullName>
    </recommendedName>
</protein>
<dbReference type="InterPro" id="IPR007219">
    <property type="entry name" value="XnlR_reg_dom"/>
</dbReference>
<dbReference type="Proteomes" id="UP001329825">
    <property type="component" value="Chromosome 2"/>
</dbReference>
<evidence type="ECO:0000313" key="3">
    <source>
        <dbReference type="EMBL" id="WRT65283.1"/>
    </source>
</evidence>
<dbReference type="GeneID" id="87954357"/>
<evidence type="ECO:0000259" key="2">
    <source>
        <dbReference type="SMART" id="SM00906"/>
    </source>
</evidence>
<dbReference type="EMBL" id="CP141882">
    <property type="protein sequence ID" value="WRT65283.1"/>
    <property type="molecule type" value="Genomic_DNA"/>
</dbReference>
<dbReference type="CDD" id="cd12148">
    <property type="entry name" value="fungal_TF_MHR"/>
    <property type="match status" value="1"/>
</dbReference>
<evidence type="ECO:0000313" key="4">
    <source>
        <dbReference type="Proteomes" id="UP001329825"/>
    </source>
</evidence>
<evidence type="ECO:0000256" key="1">
    <source>
        <dbReference type="ARBA" id="ARBA00023242"/>
    </source>
</evidence>
<dbReference type="RefSeq" id="XP_062790023.1">
    <property type="nucleotide sequence ID" value="XM_062933972.1"/>
</dbReference>
<accession>A0ABZ1CU94</accession>
<gene>
    <name evidence="3" type="ORF">IL334_002226</name>
</gene>
<dbReference type="PANTHER" id="PTHR31668">
    <property type="entry name" value="GLUCOSE TRANSPORT TRANSCRIPTION REGULATOR RGT1-RELATED-RELATED"/>
    <property type="match status" value="1"/>
</dbReference>
<dbReference type="SMART" id="SM00906">
    <property type="entry name" value="Fungal_trans"/>
    <property type="match status" value="1"/>
</dbReference>
<reference evidence="3 4" key="1">
    <citation type="submission" date="2024-01" db="EMBL/GenBank/DDBJ databases">
        <title>Comparative genomics of Cryptococcus and Kwoniella reveals pathogenesis evolution and contrasting modes of karyotype evolution via chromosome fusion or intercentromeric recombination.</title>
        <authorList>
            <person name="Coelho M.A."/>
            <person name="David-Palma M."/>
            <person name="Shea T."/>
            <person name="Bowers K."/>
            <person name="McGinley-Smith S."/>
            <person name="Mohammad A.W."/>
            <person name="Gnirke A."/>
            <person name="Yurkov A.M."/>
            <person name="Nowrousian M."/>
            <person name="Sun S."/>
            <person name="Cuomo C.A."/>
            <person name="Heitman J."/>
        </authorList>
    </citation>
    <scope>NUCLEOTIDE SEQUENCE [LARGE SCALE GENOMIC DNA]</scope>
    <source>
        <strain evidence="3">CBS 11374</strain>
    </source>
</reference>
<keyword evidence="4" id="KW-1185">Reference proteome</keyword>
<dbReference type="Pfam" id="PF04082">
    <property type="entry name" value="Fungal_trans"/>
    <property type="match status" value="1"/>
</dbReference>
<name>A0ABZ1CU94_9TREE</name>
<sequence length="408" mass="45750">MRLLAACNSNLGADPLPHALLCGILGHSLVYEPLVKSQFRDVWREVVAAEEEEYKQPRLRTLQLAILSLATRPSQAHAVNAMSLARSVSIAHMIGLHLDCSEWRLPRWERSVRKRVWWALVILDKWIAMVHGRPSLIHKHNRSVPLPTLDDTDWGEFSSSLQVDEDTLIEHSMASFIGQSELALIVEDMLDRFYSQESQRRNSTAAGDDLRELSAKLDALQARLPDCLRSANGVLVDRPPATGILSRLLSINVSRQAQAIEVGLELCGEFVVFLENLNPGEEYDSFWLPLRVHRQINSLVCRPSLTENLAKWSSTSLALVRRLVKTLNQAKDIHKWELAESAMIRGNELLRTASTLLPDLTDLVNAPIEVSSNQTFNFDFPDFGALTDSFGSDWSWALNLGEMKASGS</sequence>